<reference evidence="1 2" key="1">
    <citation type="submission" date="2022-03" db="EMBL/GenBank/DDBJ databases">
        <authorList>
            <person name="Koch H."/>
        </authorList>
    </citation>
    <scope>NUCLEOTIDE SEQUENCE [LARGE SCALE GENOMIC DNA]</scope>
    <source>
        <strain evidence="1 2">G1</strain>
    </source>
</reference>
<gene>
    <name evidence="1" type="ORF">GEAMG1_0930</name>
</gene>
<dbReference type="EMBL" id="OW150024">
    <property type="protein sequence ID" value="CAH2030744.1"/>
    <property type="molecule type" value="Genomic_DNA"/>
</dbReference>
<dbReference type="Proteomes" id="UP001295463">
    <property type="component" value="Chromosome"/>
</dbReference>
<protein>
    <submittedName>
        <fullName evidence="1">Uncharacterized protein</fullName>
    </submittedName>
</protein>
<evidence type="ECO:0000313" key="1">
    <source>
        <dbReference type="EMBL" id="CAH2030744.1"/>
    </source>
</evidence>
<keyword evidence="2" id="KW-1185">Reference proteome</keyword>
<proteinExistence type="predicted"/>
<accession>A0ABM9D6W6</accession>
<organism evidence="1 2">
    <name type="scientific">Trichlorobacter ammonificans</name>
    <dbReference type="NCBI Taxonomy" id="2916410"/>
    <lineage>
        <taxon>Bacteria</taxon>
        <taxon>Pseudomonadati</taxon>
        <taxon>Thermodesulfobacteriota</taxon>
        <taxon>Desulfuromonadia</taxon>
        <taxon>Geobacterales</taxon>
        <taxon>Geobacteraceae</taxon>
        <taxon>Trichlorobacter</taxon>
    </lineage>
</organism>
<evidence type="ECO:0000313" key="2">
    <source>
        <dbReference type="Proteomes" id="UP001295463"/>
    </source>
</evidence>
<name>A0ABM9D6W6_9BACT</name>
<sequence>MGQRRRGTAVSIHARPLGRALPSGLRHPLGFHRCFNPRPPFGTGASRLLLAFSQHFSVSIHARPLGRALHIPRCDACNELLFQSTPALWDGRFKPTEAERTPNSQFQSTPALWDGRFSCLF</sequence>